<dbReference type="KEGG" id="cari:FNU76_01200"/>
<dbReference type="InterPro" id="IPR010261">
    <property type="entry name" value="Tir_chaperone"/>
</dbReference>
<dbReference type="OrthoDB" id="8656820at2"/>
<dbReference type="AlphaFoldDB" id="A0A516SAA8"/>
<dbReference type="EMBL" id="CP041730">
    <property type="protein sequence ID" value="QDQ25077.1"/>
    <property type="molecule type" value="Genomic_DNA"/>
</dbReference>
<gene>
    <name evidence="1" type="ORF">FNU76_01200</name>
</gene>
<reference evidence="2" key="1">
    <citation type="submission" date="2019-07" db="EMBL/GenBank/DDBJ databases">
        <title>Chitinimonas sp. nov., isolated from Ny-Alesund, arctica soil.</title>
        <authorList>
            <person name="Xu Q."/>
            <person name="Peng F."/>
        </authorList>
    </citation>
    <scope>NUCLEOTIDE SEQUENCE [LARGE SCALE GENOMIC DNA]</scope>
    <source>
        <strain evidence="2">R3-44</strain>
    </source>
</reference>
<protein>
    <recommendedName>
        <fullName evidence="3">Type III secretion system chaperone</fullName>
    </recommendedName>
</protein>
<dbReference type="Pfam" id="PF05932">
    <property type="entry name" value="CesT"/>
    <property type="match status" value="1"/>
</dbReference>
<evidence type="ECO:0008006" key="3">
    <source>
        <dbReference type="Google" id="ProtNLM"/>
    </source>
</evidence>
<dbReference type="Proteomes" id="UP000317550">
    <property type="component" value="Chromosome"/>
</dbReference>
<accession>A0A516SAA8</accession>
<name>A0A516SAA8_9NEIS</name>
<organism evidence="1 2">
    <name type="scientific">Chitinimonas arctica</name>
    <dbReference type="NCBI Taxonomy" id="2594795"/>
    <lineage>
        <taxon>Bacteria</taxon>
        <taxon>Pseudomonadati</taxon>
        <taxon>Pseudomonadota</taxon>
        <taxon>Betaproteobacteria</taxon>
        <taxon>Neisseriales</taxon>
        <taxon>Chitinibacteraceae</taxon>
        <taxon>Chitinimonas</taxon>
    </lineage>
</organism>
<keyword evidence="2" id="KW-1185">Reference proteome</keyword>
<sequence length="152" mass="16920">MIFDRLLTEFGTAIGLSGLQFDDDGFCHLKIDKEYPLTLRRDREGQRLIMISPLHEQLLETASPAWIRTALTMALYPLAGYKPGVGYDADSELLMMYHSLPIAGLNLQRLEAALDMFIRTIKTGISGAEMTLAEPPAAAMQKLSRPPLTRIV</sequence>
<dbReference type="RefSeq" id="WP_143856002.1">
    <property type="nucleotide sequence ID" value="NZ_CP041730.1"/>
</dbReference>
<dbReference type="Gene3D" id="3.30.1460.10">
    <property type="match status" value="1"/>
</dbReference>
<proteinExistence type="predicted"/>
<dbReference type="GO" id="GO:0030254">
    <property type="term" value="P:protein secretion by the type III secretion system"/>
    <property type="evidence" value="ECO:0007669"/>
    <property type="project" value="InterPro"/>
</dbReference>
<evidence type="ECO:0000313" key="2">
    <source>
        <dbReference type="Proteomes" id="UP000317550"/>
    </source>
</evidence>
<dbReference type="SUPFAM" id="SSF69635">
    <property type="entry name" value="Type III secretory system chaperone-like"/>
    <property type="match status" value="1"/>
</dbReference>
<evidence type="ECO:0000313" key="1">
    <source>
        <dbReference type="EMBL" id="QDQ25077.1"/>
    </source>
</evidence>